<gene>
    <name evidence="2" type="ORF">EVOR1521_LOCUS27313</name>
</gene>
<dbReference type="AlphaFoldDB" id="A0AA36JEY6"/>
<reference evidence="2" key="1">
    <citation type="submission" date="2023-08" db="EMBL/GenBank/DDBJ databases">
        <authorList>
            <person name="Chen Y."/>
            <person name="Shah S."/>
            <person name="Dougan E. K."/>
            <person name="Thang M."/>
            <person name="Chan C."/>
        </authorList>
    </citation>
    <scope>NUCLEOTIDE SEQUENCE</scope>
</reference>
<accession>A0AA36JEY6</accession>
<evidence type="ECO:0000313" key="3">
    <source>
        <dbReference type="Proteomes" id="UP001178507"/>
    </source>
</evidence>
<evidence type="ECO:0000256" key="1">
    <source>
        <dbReference type="SAM" id="MobiDB-lite"/>
    </source>
</evidence>
<evidence type="ECO:0000313" key="2">
    <source>
        <dbReference type="EMBL" id="CAJ1404958.1"/>
    </source>
</evidence>
<keyword evidence="3" id="KW-1185">Reference proteome</keyword>
<feature type="compositionally biased region" description="Basic and acidic residues" evidence="1">
    <location>
        <begin position="21"/>
        <end position="55"/>
    </location>
</feature>
<sequence>MALACVRSQASNGVHQPLVKAPERKPLDRKWLEDSESEDLHFSRESSVSSERERPAPAPPAPAPAAAQVAPAARRSRTGSPFRSALLRQRRSDATDLKPSGYPAQPAQPDLYFSAGEPPHATEAPDEALNLLKALQRQQEEQLMAAEKASLSSGQPRSSFRERTPGGGVSRFLRSGSRSHSEAREAKQSPGFVARPAQAVPARRLYRVTTRGLGIRAGDLRWMAPARARCCGGATSLKPPWWHQAWTGVSTSSWLDGVAGHSTTPR</sequence>
<feature type="region of interest" description="Disordered" evidence="1">
    <location>
        <begin position="140"/>
        <end position="195"/>
    </location>
</feature>
<name>A0AA36JEY6_9DINO</name>
<feature type="compositionally biased region" description="Low complexity" evidence="1">
    <location>
        <begin position="64"/>
        <end position="73"/>
    </location>
</feature>
<dbReference type="Proteomes" id="UP001178507">
    <property type="component" value="Unassembled WGS sequence"/>
</dbReference>
<comment type="caution">
    <text evidence="2">The sequence shown here is derived from an EMBL/GenBank/DDBJ whole genome shotgun (WGS) entry which is preliminary data.</text>
</comment>
<protein>
    <submittedName>
        <fullName evidence="2">Uncharacterized protein</fullName>
    </submittedName>
</protein>
<proteinExistence type="predicted"/>
<dbReference type="EMBL" id="CAUJNA010003563">
    <property type="protein sequence ID" value="CAJ1404958.1"/>
    <property type="molecule type" value="Genomic_DNA"/>
</dbReference>
<organism evidence="2 3">
    <name type="scientific">Effrenium voratum</name>
    <dbReference type="NCBI Taxonomy" id="2562239"/>
    <lineage>
        <taxon>Eukaryota</taxon>
        <taxon>Sar</taxon>
        <taxon>Alveolata</taxon>
        <taxon>Dinophyceae</taxon>
        <taxon>Suessiales</taxon>
        <taxon>Symbiodiniaceae</taxon>
        <taxon>Effrenium</taxon>
    </lineage>
</organism>
<feature type="region of interest" description="Disordered" evidence="1">
    <location>
        <begin position="1"/>
        <end position="123"/>
    </location>
</feature>